<dbReference type="Gene3D" id="3.30.70.250">
    <property type="entry name" value="Malonyl-CoA ACP transacylase, ACP-binding"/>
    <property type="match status" value="1"/>
</dbReference>
<dbReference type="PANTHER" id="PTHR42681">
    <property type="entry name" value="MALONYL-COA-ACYL CARRIER PROTEIN TRANSACYLASE, MITOCHONDRIAL"/>
    <property type="match status" value="1"/>
</dbReference>
<sequence length="286" mass="31065">MTKIFVFPGQGAQKVGMGAELFREFPQEVAFADAILGYSIEELCLKDSEKRLHRTEFTQPALFVVNALAYLHAVERNGTRPDFAAGHSLGEYNALFAAGAFDFITGLRLVQRRGQLMGRADGGTMAAVVGLSPEQVEQCLRVGGNDEVDIASLNAPEQTVISGAASAFERVEAALTAAGAREVVRLRVSAAFHSRYMKKAEAEFASFLSQFEFSSLDFPVVSNLHAALYAPDQIHACLAGQISKPVRWTETIQLLARQPEPVFEELGPSKFLTPLIKSTVKRTAGV</sequence>
<dbReference type="SMART" id="SM00827">
    <property type="entry name" value="PKS_AT"/>
    <property type="match status" value="1"/>
</dbReference>
<dbReference type="AlphaFoldDB" id="G8YZM6"/>
<proteinExistence type="inferred from homology"/>
<organism evidence="9">
    <name type="scientific">Stigmatella aurantiaca</name>
    <dbReference type="NCBI Taxonomy" id="41"/>
    <lineage>
        <taxon>Bacteria</taxon>
        <taxon>Pseudomonadati</taxon>
        <taxon>Myxococcota</taxon>
        <taxon>Myxococcia</taxon>
        <taxon>Myxococcales</taxon>
        <taxon>Cystobacterineae</taxon>
        <taxon>Archangiaceae</taxon>
        <taxon>Stigmatella</taxon>
    </lineage>
</organism>
<evidence type="ECO:0000313" key="9">
    <source>
        <dbReference type="EMBL" id="CCA89330.1"/>
    </source>
</evidence>
<dbReference type="InterPro" id="IPR016035">
    <property type="entry name" value="Acyl_Trfase/lysoPLipase"/>
</dbReference>
<dbReference type="InterPro" id="IPR001227">
    <property type="entry name" value="Ac_transferase_dom_sf"/>
</dbReference>
<feature type="active site" evidence="7">
    <location>
        <position position="193"/>
    </location>
</feature>
<gene>
    <name evidence="9" type="primary">rizF</name>
</gene>
<dbReference type="GO" id="GO:0005829">
    <property type="term" value="C:cytosol"/>
    <property type="evidence" value="ECO:0007669"/>
    <property type="project" value="TreeGrafter"/>
</dbReference>
<accession>G8YZM6</accession>
<feature type="active site" evidence="7">
    <location>
        <position position="88"/>
    </location>
</feature>
<feature type="domain" description="Malonyl-CoA:ACP transacylase (MAT)" evidence="8">
    <location>
        <begin position="6"/>
        <end position="286"/>
    </location>
</feature>
<dbReference type="InterPro" id="IPR024925">
    <property type="entry name" value="Malonyl_CoA-ACP_transAc"/>
</dbReference>
<evidence type="ECO:0000256" key="2">
    <source>
        <dbReference type="ARBA" id="ARBA00018953"/>
    </source>
</evidence>
<comment type="catalytic activity">
    <reaction evidence="5 6">
        <text>holo-[ACP] + malonyl-CoA = malonyl-[ACP] + CoA</text>
        <dbReference type="Rhea" id="RHEA:41792"/>
        <dbReference type="Rhea" id="RHEA-COMP:9623"/>
        <dbReference type="Rhea" id="RHEA-COMP:9685"/>
        <dbReference type="ChEBI" id="CHEBI:57287"/>
        <dbReference type="ChEBI" id="CHEBI:57384"/>
        <dbReference type="ChEBI" id="CHEBI:64479"/>
        <dbReference type="ChEBI" id="CHEBI:78449"/>
        <dbReference type="EC" id="2.3.1.39"/>
    </reaction>
</comment>
<dbReference type="SUPFAM" id="SSF52151">
    <property type="entry name" value="FabD/lysophospholipase-like"/>
    <property type="match status" value="1"/>
</dbReference>
<evidence type="ECO:0000256" key="7">
    <source>
        <dbReference type="PIRSR" id="PIRSR000446-1"/>
    </source>
</evidence>
<dbReference type="NCBIfam" id="TIGR00128">
    <property type="entry name" value="fabD"/>
    <property type="match status" value="1"/>
</dbReference>
<dbReference type="PANTHER" id="PTHR42681:SF1">
    <property type="entry name" value="MALONYL-COA-ACYL CARRIER PROTEIN TRANSACYLASE, MITOCHONDRIAL"/>
    <property type="match status" value="1"/>
</dbReference>
<keyword evidence="3 6" id="KW-0808">Transferase</keyword>
<dbReference type="GO" id="GO:0004314">
    <property type="term" value="F:[acyl-carrier-protein] S-malonyltransferase activity"/>
    <property type="evidence" value="ECO:0007669"/>
    <property type="project" value="UniProtKB-EC"/>
</dbReference>
<evidence type="ECO:0000256" key="5">
    <source>
        <dbReference type="ARBA" id="ARBA00048462"/>
    </source>
</evidence>
<dbReference type="InterPro" id="IPR004410">
    <property type="entry name" value="Malonyl_CoA-ACP_transAc_FabD"/>
</dbReference>
<dbReference type="InterPro" id="IPR014043">
    <property type="entry name" value="Acyl_transferase_dom"/>
</dbReference>
<evidence type="ECO:0000256" key="6">
    <source>
        <dbReference type="PIRNR" id="PIRNR000446"/>
    </source>
</evidence>
<dbReference type="SUPFAM" id="SSF55048">
    <property type="entry name" value="Probable ACP-binding domain of malonyl-CoA ACP transacylase"/>
    <property type="match status" value="1"/>
</dbReference>
<dbReference type="InterPro" id="IPR050858">
    <property type="entry name" value="Mal-CoA-ACP_Trans/PKS_FabD"/>
</dbReference>
<dbReference type="InterPro" id="IPR016036">
    <property type="entry name" value="Malonyl_transacylase_ACP-bd"/>
</dbReference>
<keyword evidence="4 6" id="KW-0012">Acyltransferase</keyword>
<dbReference type="PIRSF" id="PIRSF000446">
    <property type="entry name" value="Mct"/>
    <property type="match status" value="1"/>
</dbReference>
<dbReference type="GO" id="GO:0006633">
    <property type="term" value="P:fatty acid biosynthetic process"/>
    <property type="evidence" value="ECO:0007669"/>
    <property type="project" value="TreeGrafter"/>
</dbReference>
<comment type="similarity">
    <text evidence="6">Belongs to the fabD family.</text>
</comment>
<evidence type="ECO:0000256" key="1">
    <source>
        <dbReference type="ARBA" id="ARBA00013258"/>
    </source>
</evidence>
<protein>
    <recommendedName>
        <fullName evidence="2 6">Malonyl CoA-acyl carrier protein transacylase</fullName>
        <ecNumber evidence="1 6">2.3.1.39</ecNumber>
    </recommendedName>
</protein>
<dbReference type="EMBL" id="FR854394">
    <property type="protein sequence ID" value="CCA89330.1"/>
    <property type="molecule type" value="Genomic_DNA"/>
</dbReference>
<dbReference type="Gene3D" id="3.40.366.10">
    <property type="entry name" value="Malonyl-Coenzyme A Acyl Carrier Protein, domain 2"/>
    <property type="match status" value="1"/>
</dbReference>
<evidence type="ECO:0000256" key="3">
    <source>
        <dbReference type="ARBA" id="ARBA00022679"/>
    </source>
</evidence>
<dbReference type="Pfam" id="PF00698">
    <property type="entry name" value="Acyl_transf_1"/>
    <property type="match status" value="1"/>
</dbReference>
<evidence type="ECO:0000259" key="8">
    <source>
        <dbReference type="SMART" id="SM00827"/>
    </source>
</evidence>
<reference evidence="9" key="1">
    <citation type="submission" date="2011-04" db="EMBL/GenBank/DDBJ databases">
        <title>Discovery of the rhizopodin biosynthetic gene cluster in Stigmatella aurantiaca Sg a15 by genome mining.</title>
        <authorList>
            <person name="Pistorius D."/>
            <person name="Mueller R."/>
        </authorList>
    </citation>
    <scope>NUCLEOTIDE SEQUENCE</scope>
    <source>
        <strain evidence="9">Sg a15</strain>
    </source>
</reference>
<name>G8YZM6_STIAU</name>
<dbReference type="EC" id="2.3.1.39" evidence="1 6"/>
<evidence type="ECO:0000256" key="4">
    <source>
        <dbReference type="ARBA" id="ARBA00023315"/>
    </source>
</evidence>